<keyword evidence="5" id="KW-1185">Reference proteome</keyword>
<evidence type="ECO:0000256" key="2">
    <source>
        <dbReference type="SAM" id="Phobius"/>
    </source>
</evidence>
<dbReference type="InterPro" id="IPR011055">
    <property type="entry name" value="Dup_hybrid_motif"/>
</dbReference>
<keyword evidence="2" id="KW-1133">Transmembrane helix</keyword>
<accession>A0ABW2UYE2</accession>
<feature type="compositionally biased region" description="Acidic residues" evidence="1">
    <location>
        <begin position="263"/>
        <end position="275"/>
    </location>
</feature>
<evidence type="ECO:0000313" key="4">
    <source>
        <dbReference type="EMBL" id="MFC7747591.1"/>
    </source>
</evidence>
<reference evidence="5" key="1">
    <citation type="journal article" date="2019" name="Int. J. Syst. Evol. Microbiol.">
        <title>The Global Catalogue of Microorganisms (GCM) 10K type strain sequencing project: providing services to taxonomists for standard genome sequencing and annotation.</title>
        <authorList>
            <consortium name="The Broad Institute Genomics Platform"/>
            <consortium name="The Broad Institute Genome Sequencing Center for Infectious Disease"/>
            <person name="Wu L."/>
            <person name="Ma J."/>
        </authorList>
    </citation>
    <scope>NUCLEOTIDE SEQUENCE [LARGE SCALE GENOMIC DNA]</scope>
    <source>
        <strain evidence="5">JCM 30234</strain>
    </source>
</reference>
<sequence>MNEENNGAPKNKWSRIFRKKWFFPALYLAIAALLLSAVVWYQNLGPDEAQDDSADDYTPVEHDEEAERVMDQQEIIQPPVESMDEAEIITKYYDYDADQDDQENAIVVMNDRYYQSTGIDVAADDGETFDVVASLDGTVDDVKKDPLLGNVVKMKHDNGVTSHYASLEDVDVSADDKIEQGEVIGNAGESLFGKENGTHLHFEIRKDGQDVNPESFFNQPVSALDDVLTEEDETDDDSDASDGADDEESDSDETEVGPPLDNNPEEDDSTSDDDTDKSKDDNADKDKDDNADKDKDDDATKDNDTANEKSA</sequence>
<dbReference type="EMBL" id="JBHTGR010000050">
    <property type="protein sequence ID" value="MFC7747591.1"/>
    <property type="molecule type" value="Genomic_DNA"/>
</dbReference>
<dbReference type="RefSeq" id="WP_382359538.1">
    <property type="nucleotide sequence ID" value="NZ_JBHTGR010000050.1"/>
</dbReference>
<gene>
    <name evidence="4" type="ORF">ACFQU8_10185</name>
</gene>
<comment type="caution">
    <text evidence="4">The sequence shown here is derived from an EMBL/GenBank/DDBJ whole genome shotgun (WGS) entry which is preliminary data.</text>
</comment>
<dbReference type="Pfam" id="PF01551">
    <property type="entry name" value="Peptidase_M23"/>
    <property type="match status" value="1"/>
</dbReference>
<dbReference type="Proteomes" id="UP001596620">
    <property type="component" value="Unassembled WGS sequence"/>
</dbReference>
<dbReference type="InterPro" id="IPR016047">
    <property type="entry name" value="M23ase_b-sheet_dom"/>
</dbReference>
<dbReference type="CDD" id="cd12797">
    <property type="entry name" value="M23_peptidase"/>
    <property type="match status" value="1"/>
</dbReference>
<dbReference type="PANTHER" id="PTHR21666">
    <property type="entry name" value="PEPTIDASE-RELATED"/>
    <property type="match status" value="1"/>
</dbReference>
<dbReference type="PANTHER" id="PTHR21666:SF291">
    <property type="entry name" value="STAGE II SPORULATION PROTEIN Q"/>
    <property type="match status" value="1"/>
</dbReference>
<name>A0ABW2UYE2_9BACI</name>
<dbReference type="SUPFAM" id="SSF51261">
    <property type="entry name" value="Duplicated hybrid motif"/>
    <property type="match status" value="1"/>
</dbReference>
<feature type="transmembrane region" description="Helical" evidence="2">
    <location>
        <begin position="21"/>
        <end position="41"/>
    </location>
</feature>
<dbReference type="InterPro" id="IPR050570">
    <property type="entry name" value="Cell_wall_metabolism_enzyme"/>
</dbReference>
<feature type="domain" description="M23ase beta-sheet core" evidence="3">
    <location>
        <begin position="116"/>
        <end position="213"/>
    </location>
</feature>
<evidence type="ECO:0000259" key="3">
    <source>
        <dbReference type="Pfam" id="PF01551"/>
    </source>
</evidence>
<feature type="compositionally biased region" description="Acidic residues" evidence="1">
    <location>
        <begin position="228"/>
        <end position="255"/>
    </location>
</feature>
<organism evidence="4 5">
    <name type="scientific">Lentibacillus kimchii</name>
    <dbReference type="NCBI Taxonomy" id="1542911"/>
    <lineage>
        <taxon>Bacteria</taxon>
        <taxon>Bacillati</taxon>
        <taxon>Bacillota</taxon>
        <taxon>Bacilli</taxon>
        <taxon>Bacillales</taxon>
        <taxon>Bacillaceae</taxon>
        <taxon>Lentibacillus</taxon>
    </lineage>
</organism>
<evidence type="ECO:0000313" key="5">
    <source>
        <dbReference type="Proteomes" id="UP001596620"/>
    </source>
</evidence>
<proteinExistence type="predicted"/>
<feature type="compositionally biased region" description="Basic and acidic residues" evidence="1">
    <location>
        <begin position="276"/>
        <end position="311"/>
    </location>
</feature>
<protein>
    <submittedName>
        <fullName evidence="4">Peptidoglycan DD-metalloendopeptidase family protein</fullName>
    </submittedName>
</protein>
<keyword evidence="2" id="KW-0472">Membrane</keyword>
<dbReference type="Gene3D" id="2.70.70.10">
    <property type="entry name" value="Glucose Permease (Domain IIA)"/>
    <property type="match status" value="1"/>
</dbReference>
<feature type="region of interest" description="Disordered" evidence="1">
    <location>
        <begin position="228"/>
        <end position="311"/>
    </location>
</feature>
<keyword evidence="2" id="KW-0812">Transmembrane</keyword>
<evidence type="ECO:0000256" key="1">
    <source>
        <dbReference type="SAM" id="MobiDB-lite"/>
    </source>
</evidence>